<dbReference type="AlphaFoldDB" id="A0A6J4SR61"/>
<dbReference type="EMBL" id="CADCVN010000802">
    <property type="protein sequence ID" value="CAA9503042.1"/>
    <property type="molecule type" value="Genomic_DNA"/>
</dbReference>
<protein>
    <submittedName>
        <fullName evidence="1">Uncharacterized protein</fullName>
    </submittedName>
</protein>
<sequence>MKGILGLVKDKKMFNEQLPILNTQKNHLIWEHN</sequence>
<reference evidence="1" key="1">
    <citation type="submission" date="2020-02" db="EMBL/GenBank/DDBJ databases">
        <authorList>
            <person name="Meier V. D."/>
        </authorList>
    </citation>
    <scope>NUCLEOTIDE SEQUENCE</scope>
    <source>
        <strain evidence="1">AVDCRST_MAG96</strain>
    </source>
</reference>
<proteinExistence type="predicted"/>
<name>A0A6J4SR61_9BACT</name>
<evidence type="ECO:0000313" key="1">
    <source>
        <dbReference type="EMBL" id="CAA9503042.1"/>
    </source>
</evidence>
<accession>A0A6J4SR61</accession>
<gene>
    <name evidence="1" type="ORF">AVDCRST_MAG96-2078</name>
</gene>
<organism evidence="1">
    <name type="scientific">uncultured Segetibacter sp</name>
    <dbReference type="NCBI Taxonomy" id="481133"/>
    <lineage>
        <taxon>Bacteria</taxon>
        <taxon>Pseudomonadati</taxon>
        <taxon>Bacteroidota</taxon>
        <taxon>Chitinophagia</taxon>
        <taxon>Chitinophagales</taxon>
        <taxon>Chitinophagaceae</taxon>
        <taxon>Segetibacter</taxon>
        <taxon>environmental samples</taxon>
    </lineage>
</organism>